<comment type="caution">
    <text evidence="1">The sequence shown here is derived from an EMBL/GenBank/DDBJ whole genome shotgun (WGS) entry which is preliminary data.</text>
</comment>
<feature type="non-terminal residue" evidence="1">
    <location>
        <position position="1"/>
    </location>
</feature>
<keyword evidence="2" id="KW-1185">Reference proteome</keyword>
<accession>A0ACC3DLS5</accession>
<dbReference type="Proteomes" id="UP001186974">
    <property type="component" value="Unassembled WGS sequence"/>
</dbReference>
<organism evidence="1 2">
    <name type="scientific">Coniosporium uncinatum</name>
    <dbReference type="NCBI Taxonomy" id="93489"/>
    <lineage>
        <taxon>Eukaryota</taxon>
        <taxon>Fungi</taxon>
        <taxon>Dikarya</taxon>
        <taxon>Ascomycota</taxon>
        <taxon>Pezizomycotina</taxon>
        <taxon>Dothideomycetes</taxon>
        <taxon>Dothideomycetes incertae sedis</taxon>
        <taxon>Coniosporium</taxon>
    </lineage>
</organism>
<proteinExistence type="predicted"/>
<sequence length="670" mass="74581">KEDGVPLWRKDIQYDFLRHVFDDEQKVFHKVSDGTGGHTFADVYLDAMAKSSKCSKILKDKLLTERTAAINMAMVCLLVNVGRMNTTLNFFPEMRAQLRTYHSIPSLQARQDPNAYKQLQDAPRLKSILKGATEDTEQPSSLEEIKKSPVPRTNPVNLIFVLAQYAPRISEVHFDVPRDFFDLVMKPGLSSRSRATGFLWLMWWYLESDFSDKDALANPYGQGRSPKAGEPPLKLPHFESLTDAQAALENVDTDEEKEFGELKRLERVAILQTDMAPVVTGPKRSVKKPFNNNPVFSVAESEAGTVTPSREYNSPAPSQGVPSALSKPPLLANSIQDDGYDTDRTRSASPPAPPPPSRPVGNGMRIDTLLNEETPPAPAVQAPPPAPVPAAATLPTPITAPSPAPAPAPNPAKGPGRGNWRRPRESNATSNAARAASKATQEAASSPAQAQPPSGPHGFYLPLNGSDPAHKRTRPLTAHQVAVERYRKERIDFILDRRLRHEHRQAKKKRQKEGLLGRAWKRCKSLPDGYDSEDELLNVLHRNEKYGEHGYGPGFVGLTRVSWEHPDDYGEEQSEMAKTLRRVSRRLERWEGDGVLGVRKKKERWVDDEADEDRDESNMDRSSADVDATMEYEAGDEELDEEDRELLGEVDADEVDDEDEIQDEVMVGAG</sequence>
<dbReference type="EMBL" id="JAWDJW010002682">
    <property type="protein sequence ID" value="KAK3077603.1"/>
    <property type="molecule type" value="Genomic_DNA"/>
</dbReference>
<evidence type="ECO:0000313" key="1">
    <source>
        <dbReference type="EMBL" id="KAK3077603.1"/>
    </source>
</evidence>
<gene>
    <name evidence="1" type="ORF">LTS18_009795</name>
</gene>
<name>A0ACC3DLS5_9PEZI</name>
<evidence type="ECO:0000313" key="2">
    <source>
        <dbReference type="Proteomes" id="UP001186974"/>
    </source>
</evidence>
<reference evidence="1" key="1">
    <citation type="submission" date="2024-09" db="EMBL/GenBank/DDBJ databases">
        <title>Black Yeasts Isolated from many extreme environments.</title>
        <authorList>
            <person name="Coleine C."/>
            <person name="Stajich J.E."/>
            <person name="Selbmann L."/>
        </authorList>
    </citation>
    <scope>NUCLEOTIDE SEQUENCE</scope>
    <source>
        <strain evidence="1">CCFEE 5737</strain>
    </source>
</reference>
<protein>
    <submittedName>
        <fullName evidence="1">Uncharacterized protein</fullName>
    </submittedName>
</protein>